<dbReference type="GO" id="GO:0009055">
    <property type="term" value="F:electron transfer activity"/>
    <property type="evidence" value="ECO:0007669"/>
    <property type="project" value="InterPro"/>
</dbReference>
<proteinExistence type="predicted"/>
<dbReference type="GO" id="GO:0022900">
    <property type="term" value="P:electron transport chain"/>
    <property type="evidence" value="ECO:0007669"/>
    <property type="project" value="InterPro"/>
</dbReference>
<accession>A0A6M8EG63</accession>
<dbReference type="RefSeq" id="WP_172126020.1">
    <property type="nucleotide sequence ID" value="NZ_CP042652.1"/>
</dbReference>
<dbReference type="SUPFAM" id="SSF47175">
    <property type="entry name" value="Cytochromes"/>
    <property type="match status" value="1"/>
</dbReference>
<keyword evidence="3" id="KW-1185">Reference proteome</keyword>
<dbReference type="EMBL" id="CP042652">
    <property type="protein sequence ID" value="QKE28446.1"/>
    <property type="molecule type" value="Genomic_DNA"/>
</dbReference>
<sequence>MERAGKLTILVVSTILSISLFAQEKTADDLVKSMKKEDITYAQLMQGMGMAKNNIDMGIIGMNKFLVDRGIDLIRTHPAPKAKPWIIMDKEDQEGFKSMLVYYDKKMDEDVEAIEQAVNDKEWLKALEASQVLSNSCISCHISYKDKVKYIME</sequence>
<evidence type="ECO:0008006" key="4">
    <source>
        <dbReference type="Google" id="ProtNLM"/>
    </source>
</evidence>
<reference evidence="2 3" key="1">
    <citation type="submission" date="2019-08" db="EMBL/GenBank/DDBJ databases">
        <title>Complete genome sequence of Arcobacter acticola.</title>
        <authorList>
            <person name="Miller W."/>
        </authorList>
    </citation>
    <scope>NUCLEOTIDE SEQUENCE [LARGE SCALE GENOMIC DNA]</scope>
    <source>
        <strain evidence="2 3">KCTC 52212</strain>
    </source>
</reference>
<evidence type="ECO:0000313" key="3">
    <source>
        <dbReference type="Proteomes" id="UP000503483"/>
    </source>
</evidence>
<evidence type="ECO:0000256" key="1">
    <source>
        <dbReference type="SAM" id="SignalP"/>
    </source>
</evidence>
<dbReference type="InterPro" id="IPR010980">
    <property type="entry name" value="Cyt_c/b562"/>
</dbReference>
<evidence type="ECO:0000313" key="2">
    <source>
        <dbReference type="EMBL" id="QKE28446.1"/>
    </source>
</evidence>
<dbReference type="GO" id="GO:0020037">
    <property type="term" value="F:heme binding"/>
    <property type="evidence" value="ECO:0007669"/>
    <property type="project" value="InterPro"/>
</dbReference>
<dbReference type="AlphaFoldDB" id="A0A6M8EG63"/>
<dbReference type="KEGG" id="paco:AACT_1267"/>
<protein>
    <recommendedName>
        <fullName evidence="4">Cytochrome C</fullName>
    </recommendedName>
</protein>
<name>A0A6M8EG63_9BACT</name>
<feature type="chain" id="PRO_5026676229" description="Cytochrome C" evidence="1">
    <location>
        <begin position="23"/>
        <end position="153"/>
    </location>
</feature>
<feature type="signal peptide" evidence="1">
    <location>
        <begin position="1"/>
        <end position="22"/>
    </location>
</feature>
<organism evidence="2 3">
    <name type="scientific">Arcobacter acticola</name>
    <dbReference type="NCBI Taxonomy" id="1849015"/>
    <lineage>
        <taxon>Bacteria</taxon>
        <taxon>Pseudomonadati</taxon>
        <taxon>Campylobacterota</taxon>
        <taxon>Epsilonproteobacteria</taxon>
        <taxon>Campylobacterales</taxon>
        <taxon>Arcobacteraceae</taxon>
        <taxon>Arcobacter</taxon>
    </lineage>
</organism>
<gene>
    <name evidence="2" type="ORF">AACT_1267</name>
</gene>
<dbReference type="Proteomes" id="UP000503483">
    <property type="component" value="Chromosome"/>
</dbReference>
<keyword evidence="1" id="KW-0732">Signal</keyword>
<dbReference type="GO" id="GO:0005506">
    <property type="term" value="F:iron ion binding"/>
    <property type="evidence" value="ECO:0007669"/>
    <property type="project" value="InterPro"/>
</dbReference>